<dbReference type="PANTHER" id="PTHR34989">
    <property type="entry name" value="PROTEIN HDED"/>
    <property type="match status" value="1"/>
</dbReference>
<proteinExistence type="predicted"/>
<sequence>MKIFSIVFGVLIAICGFSCIFTPLITFLEAGYFLVILLFVYGTVGIIRSVSNKTYGIDFVFDILSIILGIVILVVPGLKLMTDGMLIYLMAFWFMLQGVINIFQAFKQKKITKGMGWVWTLTLGILGVLVGIYSVVHPMLLALTFGILVGVYFIESGISMIVMAQYIQGDEE</sequence>
<keyword evidence="1" id="KW-0812">Transmembrane</keyword>
<organism evidence="2 3">
    <name type="scientific">Sporofaciens musculi</name>
    <dbReference type="NCBI Taxonomy" id="2681861"/>
    <lineage>
        <taxon>Bacteria</taxon>
        <taxon>Bacillati</taxon>
        <taxon>Bacillota</taxon>
        <taxon>Clostridia</taxon>
        <taxon>Lachnospirales</taxon>
        <taxon>Lachnospiraceae</taxon>
        <taxon>Sporofaciens</taxon>
    </lineage>
</organism>
<reference evidence="2 3" key="1">
    <citation type="submission" date="2019-12" db="EMBL/GenBank/DDBJ databases">
        <title>Sporaefaciens musculi gen. nov., sp. nov., a novel bacterium isolated from the caecum of an obese mouse.</title>
        <authorList>
            <person name="Rasmussen T.S."/>
            <person name="Streidl T."/>
            <person name="Hitch T.C.A."/>
            <person name="Wortmann E."/>
            <person name="Deptula P."/>
            <person name="Hansen M."/>
            <person name="Nielsen D.S."/>
            <person name="Clavel T."/>
            <person name="Vogensen F.K."/>
        </authorList>
    </citation>
    <scope>NUCLEOTIDE SEQUENCE [LARGE SCALE GENOMIC DNA]</scope>
    <source>
        <strain evidence="2 3">WCA-9-b2</strain>
    </source>
</reference>
<dbReference type="RefSeq" id="WP_159753288.1">
    <property type="nucleotide sequence ID" value="NZ_CASSPE010000023.1"/>
</dbReference>
<dbReference type="InterPro" id="IPR052712">
    <property type="entry name" value="Acid_resist_chaperone_HdeD"/>
</dbReference>
<feature type="transmembrane region" description="Helical" evidence="1">
    <location>
        <begin position="84"/>
        <end position="103"/>
    </location>
</feature>
<keyword evidence="1" id="KW-0472">Membrane</keyword>
<evidence type="ECO:0008006" key="4">
    <source>
        <dbReference type="Google" id="ProtNLM"/>
    </source>
</evidence>
<keyword evidence="1" id="KW-1133">Transmembrane helix</keyword>
<dbReference type="GO" id="GO:0005886">
    <property type="term" value="C:plasma membrane"/>
    <property type="evidence" value="ECO:0007669"/>
    <property type="project" value="TreeGrafter"/>
</dbReference>
<dbReference type="InterPro" id="IPR005325">
    <property type="entry name" value="DUF308_memb"/>
</dbReference>
<evidence type="ECO:0000256" key="1">
    <source>
        <dbReference type="SAM" id="Phobius"/>
    </source>
</evidence>
<feature type="transmembrane region" description="Helical" evidence="1">
    <location>
        <begin position="115"/>
        <end position="136"/>
    </location>
</feature>
<comment type="caution">
    <text evidence="2">The sequence shown here is derived from an EMBL/GenBank/DDBJ whole genome shotgun (WGS) entry which is preliminary data.</text>
</comment>
<keyword evidence="3" id="KW-1185">Reference proteome</keyword>
<feature type="transmembrane region" description="Helical" evidence="1">
    <location>
        <begin position="59"/>
        <end position="78"/>
    </location>
</feature>
<dbReference type="EMBL" id="WUQX01000001">
    <property type="protein sequence ID" value="MXP77738.1"/>
    <property type="molecule type" value="Genomic_DNA"/>
</dbReference>
<feature type="transmembrane region" description="Helical" evidence="1">
    <location>
        <begin position="7"/>
        <end position="25"/>
    </location>
</feature>
<gene>
    <name evidence="2" type="ORF">GN277_21005</name>
</gene>
<feature type="transmembrane region" description="Helical" evidence="1">
    <location>
        <begin position="142"/>
        <end position="167"/>
    </location>
</feature>
<dbReference type="AlphaFoldDB" id="A0A7X3MJS7"/>
<dbReference type="Pfam" id="PF03729">
    <property type="entry name" value="DUF308"/>
    <property type="match status" value="1"/>
</dbReference>
<dbReference type="Proteomes" id="UP000460412">
    <property type="component" value="Unassembled WGS sequence"/>
</dbReference>
<dbReference type="PANTHER" id="PTHR34989:SF1">
    <property type="entry name" value="PROTEIN HDED"/>
    <property type="match status" value="1"/>
</dbReference>
<protein>
    <recommendedName>
        <fullName evidence="4">Acid-resistance membrane protein</fullName>
    </recommendedName>
</protein>
<name>A0A7X3MJS7_9FIRM</name>
<evidence type="ECO:0000313" key="2">
    <source>
        <dbReference type="EMBL" id="MXP77738.1"/>
    </source>
</evidence>
<accession>A0A7X3MJS7</accession>
<feature type="transmembrane region" description="Helical" evidence="1">
    <location>
        <begin position="31"/>
        <end position="47"/>
    </location>
</feature>
<evidence type="ECO:0000313" key="3">
    <source>
        <dbReference type="Proteomes" id="UP000460412"/>
    </source>
</evidence>